<dbReference type="EMBL" id="UATH01000001">
    <property type="protein sequence ID" value="SPY08019.1"/>
    <property type="molecule type" value="Genomic_DNA"/>
</dbReference>
<feature type="transmembrane region" description="Helical" evidence="1">
    <location>
        <begin position="91"/>
        <end position="109"/>
    </location>
</feature>
<feature type="transmembrane region" description="Helical" evidence="1">
    <location>
        <begin position="115"/>
        <end position="138"/>
    </location>
</feature>
<name>A0A2X1ULJ8_9BURK</name>
<dbReference type="InterPro" id="IPR010654">
    <property type="entry name" value="Phage_lambda_tail_I"/>
</dbReference>
<keyword evidence="1" id="KW-0812">Transmembrane</keyword>
<evidence type="ECO:0000313" key="3">
    <source>
        <dbReference type="Proteomes" id="UP000250242"/>
    </source>
</evidence>
<organism evidence="2 3">
    <name type="scientific">Oligella urethralis</name>
    <dbReference type="NCBI Taxonomy" id="90245"/>
    <lineage>
        <taxon>Bacteria</taxon>
        <taxon>Pseudomonadati</taxon>
        <taxon>Pseudomonadota</taxon>
        <taxon>Betaproteobacteria</taxon>
        <taxon>Burkholderiales</taxon>
        <taxon>Alcaligenaceae</taxon>
        <taxon>Oligella</taxon>
    </lineage>
</organism>
<evidence type="ECO:0000313" key="2">
    <source>
        <dbReference type="EMBL" id="SPY08019.1"/>
    </source>
</evidence>
<accession>A0A2X1ULJ8</accession>
<keyword evidence="1" id="KW-0472">Membrane</keyword>
<gene>
    <name evidence="2" type="ORF">NCTC11009_01236</name>
</gene>
<dbReference type="Proteomes" id="UP000250242">
    <property type="component" value="Unassembled WGS sequence"/>
</dbReference>
<dbReference type="Pfam" id="PF06805">
    <property type="entry name" value="Lambda_tail_I"/>
    <property type="match status" value="1"/>
</dbReference>
<reference evidence="2 3" key="1">
    <citation type="submission" date="2018-06" db="EMBL/GenBank/DDBJ databases">
        <authorList>
            <consortium name="Pathogen Informatics"/>
            <person name="Doyle S."/>
        </authorList>
    </citation>
    <scope>NUCLEOTIDE SEQUENCE [LARGE SCALE GENOMIC DNA]</scope>
    <source>
        <strain evidence="2 3">NCTC11009</strain>
    </source>
</reference>
<proteinExistence type="predicted"/>
<protein>
    <submittedName>
        <fullName evidence="2">Phage-related protein, tail component</fullName>
    </submittedName>
</protein>
<evidence type="ECO:0000256" key="1">
    <source>
        <dbReference type="SAM" id="Phobius"/>
    </source>
</evidence>
<dbReference type="RefSeq" id="WP_048769193.1">
    <property type="nucleotide sequence ID" value="NZ_JVJW01000019.1"/>
</dbReference>
<keyword evidence="1" id="KW-1133">Transmembrane helix</keyword>
<dbReference type="AlphaFoldDB" id="A0A2X1ULJ8"/>
<sequence length="200" mass="21032">MSKLRTVRLYGYLGSKYGRVHQLYVDNTAEAIRALCTQLEGFFEDLRDSEEKGIGFATFVGKQNLEKDDLENPVGDEDIRIAPIIIGSKRGGIFSVILGVVLIAASFIVPGAGAFTVLGFAANGTLFMMGASLLLGGIAQMLAPQPKLDIDEQAVSPNKSFNGPVNTTANGGIVPLAIGKVMCGSAVISASIRAAQLANK</sequence>